<reference evidence="2 3" key="1">
    <citation type="submission" date="2019-10" db="EMBL/GenBank/DDBJ databases">
        <title>Cardiobacteriales fam. a chemoheterotrophic member of the order Cardiobacteriales, and proposal of Cardiobacteriales fam. nov.</title>
        <authorList>
            <person name="Wang C."/>
        </authorList>
    </citation>
    <scope>NUCLEOTIDE SEQUENCE [LARGE SCALE GENOMIC DNA]</scope>
    <source>
        <strain evidence="2 3">ML27</strain>
    </source>
</reference>
<comment type="caution">
    <text evidence="2">The sequence shown here is derived from an EMBL/GenBank/DDBJ whole genome shotgun (WGS) entry which is preliminary data.</text>
</comment>
<proteinExistence type="predicted"/>
<dbReference type="AlphaFoldDB" id="A0A6N7EY20"/>
<feature type="transmembrane region" description="Helical" evidence="1">
    <location>
        <begin position="7"/>
        <end position="23"/>
    </location>
</feature>
<feature type="transmembrane region" description="Helical" evidence="1">
    <location>
        <begin position="29"/>
        <end position="53"/>
    </location>
</feature>
<dbReference type="InParanoid" id="A0A6N7EY20"/>
<keyword evidence="1" id="KW-0472">Membrane</keyword>
<dbReference type="Proteomes" id="UP000471298">
    <property type="component" value="Unassembled WGS sequence"/>
</dbReference>
<name>A0A6N7EY20_9GAMM</name>
<evidence type="ECO:0000313" key="3">
    <source>
        <dbReference type="Proteomes" id="UP000471298"/>
    </source>
</evidence>
<accession>A0A6N7EY20</accession>
<keyword evidence="1" id="KW-1133">Transmembrane helix</keyword>
<evidence type="ECO:0000313" key="2">
    <source>
        <dbReference type="EMBL" id="MPV86475.1"/>
    </source>
</evidence>
<keyword evidence="1" id="KW-0812">Transmembrane</keyword>
<dbReference type="RefSeq" id="WP_152810467.1">
    <property type="nucleotide sequence ID" value="NZ_WHNW01000007.1"/>
</dbReference>
<protein>
    <recommendedName>
        <fullName evidence="4">DUF3592 domain-containing protein</fullName>
    </recommendedName>
</protein>
<evidence type="ECO:0000256" key="1">
    <source>
        <dbReference type="SAM" id="Phobius"/>
    </source>
</evidence>
<sequence length="214" mass="25430">MKNFIKLLLIVAIYINLVIYFDIVIKGILIFFIILCLLAFYYYGRNIYFFYFIEKSLEITKGKASTLSWDTKFVNLHKHTGKILIPTLQYTYSINNHRYTNDKFSPEKIGIGKLNDSIIFLEPIISNDLIAPADPNDYELDHIHRLFDVNEIESLAGQQIDVYYYPKNPNIAYLYPWLYRKWYKIRCWILATLSLFALISMLAMTYILWDYQLP</sequence>
<feature type="transmembrane region" description="Helical" evidence="1">
    <location>
        <begin position="187"/>
        <end position="209"/>
    </location>
</feature>
<evidence type="ECO:0008006" key="4">
    <source>
        <dbReference type="Google" id="ProtNLM"/>
    </source>
</evidence>
<gene>
    <name evidence="2" type="ORF">GCU85_06990</name>
</gene>
<dbReference type="EMBL" id="WHNW01000007">
    <property type="protein sequence ID" value="MPV86475.1"/>
    <property type="molecule type" value="Genomic_DNA"/>
</dbReference>
<keyword evidence="3" id="KW-1185">Reference proteome</keyword>
<organism evidence="2 3">
    <name type="scientific">Ostreibacterium oceani</name>
    <dbReference type="NCBI Taxonomy" id="2654998"/>
    <lineage>
        <taxon>Bacteria</taxon>
        <taxon>Pseudomonadati</taxon>
        <taxon>Pseudomonadota</taxon>
        <taxon>Gammaproteobacteria</taxon>
        <taxon>Cardiobacteriales</taxon>
        <taxon>Ostreibacteriaceae</taxon>
        <taxon>Ostreibacterium</taxon>
    </lineage>
</organism>